<name>A0A8J6TTB6_9BACT</name>
<evidence type="ECO:0000313" key="2">
    <source>
        <dbReference type="EMBL" id="MBC8433250.1"/>
    </source>
</evidence>
<proteinExistence type="predicted"/>
<dbReference type="EMBL" id="JACNIG010000286">
    <property type="protein sequence ID" value="MBC8433250.1"/>
    <property type="molecule type" value="Genomic_DNA"/>
</dbReference>
<feature type="domain" description="Schlafen AlbA-2" evidence="1">
    <location>
        <begin position="14"/>
        <end position="126"/>
    </location>
</feature>
<dbReference type="Proteomes" id="UP000605201">
    <property type="component" value="Unassembled WGS sequence"/>
</dbReference>
<dbReference type="InterPro" id="IPR007421">
    <property type="entry name" value="Schlafen_AlbA_2_dom"/>
</dbReference>
<protein>
    <submittedName>
        <fullName evidence="2">Putative DNA binding domain-containing protein</fullName>
    </submittedName>
</protein>
<dbReference type="InterPro" id="IPR038475">
    <property type="entry name" value="RecG_C_sf"/>
</dbReference>
<dbReference type="PANTHER" id="PTHR30595">
    <property type="entry name" value="GLPR-RELATED TRANSCRIPTIONAL REPRESSOR"/>
    <property type="match status" value="1"/>
</dbReference>
<accession>A0A8J6TTB6</accession>
<organism evidence="2 3">
    <name type="scientific">Candidatus Desulfatibia vada</name>
    <dbReference type="NCBI Taxonomy" id="2841696"/>
    <lineage>
        <taxon>Bacteria</taxon>
        <taxon>Pseudomonadati</taxon>
        <taxon>Thermodesulfobacteriota</taxon>
        <taxon>Desulfobacteria</taxon>
        <taxon>Desulfobacterales</taxon>
        <taxon>Desulfobacterales incertae sedis</taxon>
        <taxon>Candidatus Desulfatibia</taxon>
    </lineage>
</organism>
<dbReference type="Pfam" id="PF13749">
    <property type="entry name" value="HATPase_c_4"/>
    <property type="match status" value="1"/>
</dbReference>
<evidence type="ECO:0000313" key="3">
    <source>
        <dbReference type="Proteomes" id="UP000605201"/>
    </source>
</evidence>
<reference evidence="2 3" key="1">
    <citation type="submission" date="2020-08" db="EMBL/GenBank/DDBJ databases">
        <title>Bridging the membrane lipid divide: bacteria of the FCB group superphylum have the potential to synthesize archaeal ether lipids.</title>
        <authorList>
            <person name="Villanueva L."/>
            <person name="Von Meijenfeldt F.A.B."/>
            <person name="Westbye A.B."/>
            <person name="Yadav S."/>
            <person name="Hopmans E.C."/>
            <person name="Dutilh B.E."/>
            <person name="Sinninghe Damste J.S."/>
        </authorList>
    </citation>
    <scope>NUCLEOTIDE SEQUENCE [LARGE SCALE GENOMIC DNA]</scope>
    <source>
        <strain evidence="2">NIOZ-UU17</strain>
    </source>
</reference>
<dbReference type="PANTHER" id="PTHR30595:SF6">
    <property type="entry name" value="SCHLAFEN ALBA-2 DOMAIN-CONTAINING PROTEIN"/>
    <property type="match status" value="1"/>
</dbReference>
<evidence type="ECO:0000259" key="1">
    <source>
        <dbReference type="Pfam" id="PF04326"/>
    </source>
</evidence>
<gene>
    <name evidence="2" type="ORF">H8D96_15175</name>
</gene>
<dbReference type="Gene3D" id="3.30.950.30">
    <property type="entry name" value="Schlafen, AAA domain"/>
    <property type="match status" value="1"/>
</dbReference>
<dbReference type="Pfam" id="PF04326">
    <property type="entry name" value="SLFN_AlbA_2"/>
    <property type="match status" value="1"/>
</dbReference>
<comment type="caution">
    <text evidence="2">The sequence shown here is derived from an EMBL/GenBank/DDBJ whole genome shotgun (WGS) entry which is preliminary data.</text>
</comment>
<sequence length="555" mass="63099">MTVEQLEKILSSKEGEHLEFKEARKSFHFETLVKYCAALANEGGGKIVFGVTDKRPRSVVGSQAFEQPERTRAGLIEQLHLNIDFSVVNHPDGRVLIFHVPTHPIGNPVKYKGIYWKRQGDNLIAMSEDRLRGIFAEAGHDFSTDICASATMDDLDTVSIESFRKRWINKSGNRGLTNLTQEQLLNDAEALVDGSLTYAALILFGTRKALGRHLAQAEVIFEYRASDASGPAQQRKEFRQGFFSFYDELWNLINLRNDIQHFQSGLFVLDIPTFSERIVREAVLNAVSHRNYQLGGSVFIRQHPRRLVLESPGGFPVGITEQNILDRQLPRNRRIADIFAKCGLVERSGQGMNLMFELSIQESKPTPDFAGTDQYQVVLNLNGEVQDPRFLQFLEKVGRETLNLFSTSDFLLLDHIHRERRVPDHLQNRLQSLVEKGVVERFGRGRGVKYILSHRYYKMVDEKGAYTRKKGLDRETNKALLLKHIKENRGSGSRLKELMQVLPALSNDQVQTLIKELKADGKIYKTGTTRSALWYPGKSDAITSLKKVNRNKDAM</sequence>
<dbReference type="AlphaFoldDB" id="A0A8J6TTB6"/>
<dbReference type="Gene3D" id="3.30.565.60">
    <property type="match status" value="1"/>
</dbReference>
<dbReference type="InterPro" id="IPR038461">
    <property type="entry name" value="Schlafen_AlbA_2_dom_sf"/>
</dbReference>